<organism evidence="2 3">
    <name type="scientific">Sinanodonta woodiana</name>
    <name type="common">Chinese pond mussel</name>
    <name type="synonym">Anodonta woodiana</name>
    <dbReference type="NCBI Taxonomy" id="1069815"/>
    <lineage>
        <taxon>Eukaryota</taxon>
        <taxon>Metazoa</taxon>
        <taxon>Spiralia</taxon>
        <taxon>Lophotrochozoa</taxon>
        <taxon>Mollusca</taxon>
        <taxon>Bivalvia</taxon>
        <taxon>Autobranchia</taxon>
        <taxon>Heteroconchia</taxon>
        <taxon>Palaeoheterodonta</taxon>
        <taxon>Unionida</taxon>
        <taxon>Unionoidea</taxon>
        <taxon>Unionidae</taxon>
        <taxon>Unioninae</taxon>
        <taxon>Sinanodonta</taxon>
    </lineage>
</organism>
<evidence type="ECO:0000313" key="2">
    <source>
        <dbReference type="EMBL" id="KAL3877999.1"/>
    </source>
</evidence>
<dbReference type="AlphaFoldDB" id="A0ABD3WVJ1"/>
<protein>
    <submittedName>
        <fullName evidence="2">Uncharacterized protein</fullName>
    </submittedName>
</protein>
<feature type="transmembrane region" description="Helical" evidence="1">
    <location>
        <begin position="218"/>
        <end position="240"/>
    </location>
</feature>
<keyword evidence="1" id="KW-0812">Transmembrane</keyword>
<keyword evidence="3" id="KW-1185">Reference proteome</keyword>
<keyword evidence="1" id="KW-0472">Membrane</keyword>
<evidence type="ECO:0000256" key="1">
    <source>
        <dbReference type="SAM" id="Phobius"/>
    </source>
</evidence>
<sequence>MIITQLGETFTRHKHKMTRPNTTQACSVKPYLTLTSVLILTHVQATVGVFICGQTVCEGKGFDTCQPHPISGKICQPCRDFMEYCNSTSMPQGCNPYCLDQLKIKYEATFLNFTIEGDLLLRSFRDAQENFVKEKAILLKNITQAREEIVILKMTIRNQTIIIDKMQNENQNVSTVIDNKAKNYSTEIESRILNQTQRIPEDKYMKTHREYQDTMSTMVVVAVISSICTAAIVIPIVVLCRDRICKRKERYVYRSH</sequence>
<comment type="caution">
    <text evidence="2">The sequence shown here is derived from an EMBL/GenBank/DDBJ whole genome shotgun (WGS) entry which is preliminary data.</text>
</comment>
<dbReference type="Proteomes" id="UP001634394">
    <property type="component" value="Unassembled WGS sequence"/>
</dbReference>
<dbReference type="EMBL" id="JBJQND010000005">
    <property type="protein sequence ID" value="KAL3877999.1"/>
    <property type="molecule type" value="Genomic_DNA"/>
</dbReference>
<keyword evidence="1" id="KW-1133">Transmembrane helix</keyword>
<reference evidence="2 3" key="1">
    <citation type="submission" date="2024-11" db="EMBL/GenBank/DDBJ databases">
        <title>Chromosome-level genome assembly of the freshwater bivalve Anodonta woodiana.</title>
        <authorList>
            <person name="Chen X."/>
        </authorList>
    </citation>
    <scope>NUCLEOTIDE SEQUENCE [LARGE SCALE GENOMIC DNA]</scope>
    <source>
        <strain evidence="2">MN2024</strain>
        <tissue evidence="2">Gills</tissue>
    </source>
</reference>
<name>A0ABD3WVJ1_SINWO</name>
<proteinExistence type="predicted"/>
<gene>
    <name evidence="2" type="ORF">ACJMK2_035640</name>
</gene>
<evidence type="ECO:0000313" key="3">
    <source>
        <dbReference type="Proteomes" id="UP001634394"/>
    </source>
</evidence>
<accession>A0ABD3WVJ1</accession>